<comment type="caution">
    <text evidence="5">The sequence shown here is derived from an EMBL/GenBank/DDBJ whole genome shotgun (WGS) entry which is preliminary data.</text>
</comment>
<sequence length="124" mass="14853">MTMNHSFTVESHKIKELIDVFYSHLLQDQYYTKMFKDRNVDIDVLKARQRTFIRNLLSNENETSHEEHQQVKSRHSFGTTPENAKTWLNLMNKSMIEVELEEVIRKHLINKMSDLMTTIINKKE</sequence>
<gene>
    <name evidence="5" type="ORF">Q5Y73_10160</name>
</gene>
<dbReference type="Pfam" id="PF01152">
    <property type="entry name" value="Bac_globin"/>
    <property type="match status" value="1"/>
</dbReference>
<dbReference type="RefSeq" id="WP_305991781.1">
    <property type="nucleotide sequence ID" value="NZ_JAVAMP010000003.1"/>
</dbReference>
<name>A0ABT9IYT2_9BACL</name>
<dbReference type="SUPFAM" id="SSF46458">
    <property type="entry name" value="Globin-like"/>
    <property type="match status" value="1"/>
</dbReference>
<dbReference type="Gene3D" id="1.10.490.10">
    <property type="entry name" value="Globins"/>
    <property type="match status" value="1"/>
</dbReference>
<evidence type="ECO:0000313" key="6">
    <source>
        <dbReference type="Proteomes" id="UP001231941"/>
    </source>
</evidence>
<dbReference type="InterPro" id="IPR001486">
    <property type="entry name" value="Hemoglobin_trunc"/>
</dbReference>
<dbReference type="EMBL" id="JAVAMP010000003">
    <property type="protein sequence ID" value="MDP5274473.1"/>
    <property type="molecule type" value="Genomic_DNA"/>
</dbReference>
<evidence type="ECO:0008006" key="7">
    <source>
        <dbReference type="Google" id="ProtNLM"/>
    </source>
</evidence>
<dbReference type="InterPro" id="IPR009050">
    <property type="entry name" value="Globin-like_sf"/>
</dbReference>
<keyword evidence="4" id="KW-0408">Iron</keyword>
<proteinExistence type="predicted"/>
<organism evidence="5 6">
    <name type="scientific">Chengkuizengella axinellae</name>
    <dbReference type="NCBI Taxonomy" id="3064388"/>
    <lineage>
        <taxon>Bacteria</taxon>
        <taxon>Bacillati</taxon>
        <taxon>Bacillota</taxon>
        <taxon>Bacilli</taxon>
        <taxon>Bacillales</taxon>
        <taxon>Paenibacillaceae</taxon>
        <taxon>Chengkuizengella</taxon>
    </lineage>
</organism>
<evidence type="ECO:0000256" key="3">
    <source>
        <dbReference type="ARBA" id="ARBA00022723"/>
    </source>
</evidence>
<keyword evidence="2" id="KW-0349">Heme</keyword>
<evidence type="ECO:0000256" key="4">
    <source>
        <dbReference type="ARBA" id="ARBA00023004"/>
    </source>
</evidence>
<keyword evidence="3" id="KW-0479">Metal-binding</keyword>
<evidence type="ECO:0000313" key="5">
    <source>
        <dbReference type="EMBL" id="MDP5274473.1"/>
    </source>
</evidence>
<keyword evidence="6" id="KW-1185">Reference proteome</keyword>
<dbReference type="Proteomes" id="UP001231941">
    <property type="component" value="Unassembled WGS sequence"/>
</dbReference>
<accession>A0ABT9IYT2</accession>
<protein>
    <recommendedName>
        <fullName evidence="7">Globin-sensor domain-containing protein</fullName>
    </recommendedName>
</protein>
<keyword evidence="1" id="KW-0813">Transport</keyword>
<reference evidence="5 6" key="1">
    <citation type="submission" date="2023-08" db="EMBL/GenBank/DDBJ databases">
        <authorList>
            <person name="Park J.-S."/>
        </authorList>
    </citation>
    <scope>NUCLEOTIDE SEQUENCE [LARGE SCALE GENOMIC DNA]</scope>
    <source>
        <strain evidence="5 6">2205SS18-9</strain>
    </source>
</reference>
<evidence type="ECO:0000256" key="2">
    <source>
        <dbReference type="ARBA" id="ARBA00022617"/>
    </source>
</evidence>
<dbReference type="InterPro" id="IPR012292">
    <property type="entry name" value="Globin/Proto"/>
</dbReference>
<evidence type="ECO:0000256" key="1">
    <source>
        <dbReference type="ARBA" id="ARBA00022448"/>
    </source>
</evidence>